<protein>
    <submittedName>
        <fullName evidence="1">Uncharacterized protein</fullName>
    </submittedName>
</protein>
<comment type="caution">
    <text evidence="1">The sequence shown here is derived from an EMBL/GenBank/DDBJ whole genome shotgun (WGS) entry which is preliminary data.</text>
</comment>
<keyword evidence="2" id="KW-1185">Reference proteome</keyword>
<dbReference type="EMBL" id="CAVLGL010000093">
    <property type="protein sequence ID" value="CAK1595862.1"/>
    <property type="molecule type" value="Genomic_DNA"/>
</dbReference>
<evidence type="ECO:0000313" key="1">
    <source>
        <dbReference type="EMBL" id="CAK1595862.1"/>
    </source>
</evidence>
<dbReference type="PANTHER" id="PTHR21974:SF2">
    <property type="entry name" value="RE15880P"/>
    <property type="match status" value="1"/>
</dbReference>
<dbReference type="AlphaFoldDB" id="A0AAV1LP68"/>
<name>A0AAV1LP68_9NEOP</name>
<reference evidence="1 2" key="1">
    <citation type="submission" date="2023-11" db="EMBL/GenBank/DDBJ databases">
        <authorList>
            <person name="Hedman E."/>
            <person name="Englund M."/>
            <person name="Stromberg M."/>
            <person name="Nyberg Akerstrom W."/>
            <person name="Nylinder S."/>
            <person name="Jareborg N."/>
            <person name="Kallberg Y."/>
            <person name="Kronander E."/>
        </authorList>
    </citation>
    <scope>NUCLEOTIDE SEQUENCE [LARGE SCALE GENOMIC DNA]</scope>
</reference>
<organism evidence="1 2">
    <name type="scientific">Parnassius mnemosyne</name>
    <name type="common">clouded apollo</name>
    <dbReference type="NCBI Taxonomy" id="213953"/>
    <lineage>
        <taxon>Eukaryota</taxon>
        <taxon>Metazoa</taxon>
        <taxon>Ecdysozoa</taxon>
        <taxon>Arthropoda</taxon>
        <taxon>Hexapoda</taxon>
        <taxon>Insecta</taxon>
        <taxon>Pterygota</taxon>
        <taxon>Neoptera</taxon>
        <taxon>Endopterygota</taxon>
        <taxon>Lepidoptera</taxon>
        <taxon>Glossata</taxon>
        <taxon>Ditrysia</taxon>
        <taxon>Papilionoidea</taxon>
        <taxon>Papilionidae</taxon>
        <taxon>Parnassiinae</taxon>
        <taxon>Parnassini</taxon>
        <taxon>Parnassius</taxon>
        <taxon>Driopa</taxon>
    </lineage>
</organism>
<dbReference type="Proteomes" id="UP001314205">
    <property type="component" value="Unassembled WGS sequence"/>
</dbReference>
<sequence>MGCVASIKRVHVLNPTTGTYFDGCPERNNETVLAALVRIDEEIFSSEKSYPVERLAVVSAETDIIQEEINIFAETTRIKKRGVDSYGKTLHEMFVSLDLYRRPILAIENEDFVANVNRKEMRQIELNWLHTRHEDLQNEKRILHARILRIRSLNGVMQQLLDNISSDRPDTPLEEALKRARALCHALASVSVRLQAAVNYAHAAARTMDEALPSWKLLSLGKNGWERTAACADACRLLVRARCLERAARRVLSASAAPRAARSLRLALDYAFTDALHDHKYQKATETLVQFKEALSLLINCIHQVLLNNMDHLAAAEKDVQIKRKNLRMARVDEIVKKGLADLTFDLKLLKSLHTKK</sequence>
<dbReference type="PANTHER" id="PTHR21974">
    <property type="entry name" value="RE15880P"/>
    <property type="match status" value="1"/>
</dbReference>
<gene>
    <name evidence="1" type="ORF">PARMNEM_LOCUS15285</name>
</gene>
<dbReference type="GO" id="GO:0005929">
    <property type="term" value="C:cilium"/>
    <property type="evidence" value="ECO:0007669"/>
    <property type="project" value="TreeGrafter"/>
</dbReference>
<proteinExistence type="predicted"/>
<accession>A0AAV1LP68</accession>
<evidence type="ECO:0000313" key="2">
    <source>
        <dbReference type="Proteomes" id="UP001314205"/>
    </source>
</evidence>